<sequence length="99" mass="10943">MAMIIMASSDKKKQELFERMSLAETSSGTFYGKWAKSTATTQIKSFSPIDGSLLASVTPTSKADYDRAVSFSEKEYGEWVELPPPKRGSIMLKIGQALR</sequence>
<dbReference type="GO" id="GO:0004029">
    <property type="term" value="F:aldehyde dehydrogenase (NAD+) activity"/>
    <property type="evidence" value="ECO:0007669"/>
    <property type="project" value="InterPro"/>
</dbReference>
<dbReference type="PANTHER" id="PTHR43521:SF1">
    <property type="entry name" value="ALPHA-AMINOADIPIC SEMIALDEHYDE DEHYDROGENASE"/>
    <property type="match status" value="1"/>
</dbReference>
<name>T0ZCP9_9ZZZZ</name>
<reference evidence="4" key="1">
    <citation type="submission" date="2013-08" db="EMBL/GenBank/DDBJ databases">
        <authorList>
            <person name="Mendez C."/>
            <person name="Richter M."/>
            <person name="Ferrer M."/>
            <person name="Sanchez J."/>
        </authorList>
    </citation>
    <scope>NUCLEOTIDE SEQUENCE</scope>
</reference>
<comment type="caution">
    <text evidence="4">The sequence shown here is derived from an EMBL/GenBank/DDBJ whole genome shotgun (WGS) entry which is preliminary data.</text>
</comment>
<organism evidence="4">
    <name type="scientific">mine drainage metagenome</name>
    <dbReference type="NCBI Taxonomy" id="410659"/>
    <lineage>
        <taxon>unclassified sequences</taxon>
        <taxon>metagenomes</taxon>
        <taxon>ecological metagenomes</taxon>
    </lineage>
</organism>
<proteinExistence type="predicted"/>
<dbReference type="PANTHER" id="PTHR43521">
    <property type="entry name" value="ALPHA-AMINOADIPIC SEMIALDEHYDE DEHYDROGENASE"/>
    <property type="match status" value="1"/>
</dbReference>
<evidence type="ECO:0000256" key="1">
    <source>
        <dbReference type="ARBA" id="ARBA00023002"/>
    </source>
</evidence>
<dbReference type="Gene3D" id="3.40.605.10">
    <property type="entry name" value="Aldehyde Dehydrogenase, Chain A, domain 1"/>
    <property type="match status" value="1"/>
</dbReference>
<gene>
    <name evidence="4" type="ORF">B1B_12837</name>
</gene>
<dbReference type="AlphaFoldDB" id="T0ZCP9"/>
<feature type="domain" description="Aldehyde dehydrogenase" evidence="3">
    <location>
        <begin position="34"/>
        <end position="99"/>
    </location>
</feature>
<protein>
    <submittedName>
        <fullName evidence="4">Aldehyde dehydrogenase family 7, member A1, isoform</fullName>
    </submittedName>
</protein>
<accession>T0ZCP9</accession>
<reference evidence="4" key="2">
    <citation type="journal article" date="2014" name="ISME J.">
        <title>Microbial stratification in low pH oxic and suboxic macroscopic growths along an acid mine drainage.</title>
        <authorList>
            <person name="Mendez-Garcia C."/>
            <person name="Mesa V."/>
            <person name="Sprenger R.R."/>
            <person name="Richter M."/>
            <person name="Diez M.S."/>
            <person name="Solano J."/>
            <person name="Bargiela R."/>
            <person name="Golyshina O.V."/>
            <person name="Manteca A."/>
            <person name="Ramos J.L."/>
            <person name="Gallego J.R."/>
            <person name="Llorente I."/>
            <person name="Martins Dos Santos V.A."/>
            <person name="Jensen O.N."/>
            <person name="Pelaez A.I."/>
            <person name="Sanchez J."/>
            <person name="Ferrer M."/>
        </authorList>
    </citation>
    <scope>NUCLEOTIDE SEQUENCE</scope>
</reference>
<evidence type="ECO:0000259" key="3">
    <source>
        <dbReference type="Pfam" id="PF00171"/>
    </source>
</evidence>
<keyword evidence="1" id="KW-0560">Oxidoreductase</keyword>
<dbReference type="EMBL" id="AUZY01008434">
    <property type="protein sequence ID" value="EQD45901.1"/>
    <property type="molecule type" value="Genomic_DNA"/>
</dbReference>
<dbReference type="InterPro" id="IPR015590">
    <property type="entry name" value="Aldehyde_DH_dom"/>
</dbReference>
<dbReference type="InterPro" id="IPR044638">
    <property type="entry name" value="ALDH7A1-like"/>
</dbReference>
<evidence type="ECO:0000313" key="4">
    <source>
        <dbReference type="EMBL" id="EQD45901.1"/>
    </source>
</evidence>
<evidence type="ECO:0000256" key="2">
    <source>
        <dbReference type="ARBA" id="ARBA00023027"/>
    </source>
</evidence>
<dbReference type="Pfam" id="PF00171">
    <property type="entry name" value="Aldedh"/>
    <property type="match status" value="1"/>
</dbReference>
<feature type="non-terminal residue" evidence="4">
    <location>
        <position position="99"/>
    </location>
</feature>
<dbReference type="SUPFAM" id="SSF53720">
    <property type="entry name" value="ALDH-like"/>
    <property type="match status" value="1"/>
</dbReference>
<keyword evidence="2" id="KW-0520">NAD</keyword>
<dbReference type="InterPro" id="IPR016162">
    <property type="entry name" value="Ald_DH_N"/>
</dbReference>
<dbReference type="InterPro" id="IPR016161">
    <property type="entry name" value="Ald_DH/histidinol_DH"/>
</dbReference>